<evidence type="ECO:0000256" key="1">
    <source>
        <dbReference type="SAM" id="Phobius"/>
    </source>
</evidence>
<comment type="caution">
    <text evidence="2">The sequence shown here is derived from an EMBL/GenBank/DDBJ whole genome shotgun (WGS) entry which is preliminary data.</text>
</comment>
<dbReference type="Pfam" id="PF24686">
    <property type="entry name" value="FLQE3_permease"/>
    <property type="match status" value="1"/>
</dbReference>
<accession>A0A5N5VC99</accession>
<feature type="transmembrane region" description="Helical" evidence="1">
    <location>
        <begin position="20"/>
        <end position="37"/>
    </location>
</feature>
<dbReference type="AlphaFoldDB" id="A0A5N5VC99"/>
<reference evidence="2 3" key="1">
    <citation type="submission" date="2012-10" db="EMBL/GenBank/DDBJ databases">
        <title>The draft sequence of the Mycobacterium pheli genome.</title>
        <authorList>
            <person name="Pettersson B.M.F."/>
            <person name="Das S."/>
            <person name="Dasgupta S."/>
            <person name="Bhattacharya A."/>
            <person name="Kirsebom L.A."/>
        </authorList>
    </citation>
    <scope>NUCLEOTIDE SEQUENCE [LARGE SCALE GENOMIC DNA]</scope>
    <source>
        <strain evidence="2 3">CCUG 21000</strain>
    </source>
</reference>
<dbReference type="EMBL" id="ANBP01000005">
    <property type="protein sequence ID" value="KAB7758467.1"/>
    <property type="molecule type" value="Genomic_DNA"/>
</dbReference>
<organism evidence="2 3">
    <name type="scientific">Mycolicibacterium phlei DSM 43239 = CCUG 21000</name>
    <dbReference type="NCBI Taxonomy" id="1226750"/>
    <lineage>
        <taxon>Bacteria</taxon>
        <taxon>Bacillati</taxon>
        <taxon>Actinomycetota</taxon>
        <taxon>Actinomycetes</taxon>
        <taxon>Mycobacteriales</taxon>
        <taxon>Mycobacteriaceae</taxon>
        <taxon>Mycolicibacterium</taxon>
    </lineage>
</organism>
<feature type="transmembrane region" description="Helical" evidence="1">
    <location>
        <begin position="89"/>
        <end position="112"/>
    </location>
</feature>
<feature type="transmembrane region" description="Helical" evidence="1">
    <location>
        <begin position="150"/>
        <end position="170"/>
    </location>
</feature>
<dbReference type="InterPro" id="IPR056926">
    <property type="entry name" value="FLQE3_permease"/>
</dbReference>
<feature type="transmembrane region" description="Helical" evidence="1">
    <location>
        <begin position="203"/>
        <end position="226"/>
    </location>
</feature>
<keyword evidence="1" id="KW-0472">Membrane</keyword>
<keyword evidence="1" id="KW-1133">Transmembrane helix</keyword>
<protein>
    <submittedName>
        <fullName evidence="2">Fluoroquinolones export permease</fullName>
    </submittedName>
</protein>
<feature type="transmembrane region" description="Helical" evidence="1">
    <location>
        <begin position="49"/>
        <end position="69"/>
    </location>
</feature>
<evidence type="ECO:0000313" key="2">
    <source>
        <dbReference type="EMBL" id="KAB7758467.1"/>
    </source>
</evidence>
<proteinExistence type="predicted"/>
<feature type="transmembrane region" description="Helical" evidence="1">
    <location>
        <begin position="119"/>
        <end position="144"/>
    </location>
</feature>
<keyword evidence="3" id="KW-1185">Reference proteome</keyword>
<dbReference type="Proteomes" id="UP000325690">
    <property type="component" value="Unassembled WGS sequence"/>
</dbReference>
<sequence length="258" mass="27554">MTRLRSAMGLEVVLAVRQKFLHAAVFSGLIWLAVLLPMPPGLRPVAEPYILLGDIAIIGFFFIGASVFFEKQERTVGAVVTSPLRFWEYLAAKVALLTAVSVFVAVVVATVAHGADYRLLPMVAGVVLGTLVMLLVGFATSLPFDSASDWFISGTVPLAVLTGLPVLYLSGAWTSPVLYVIPTLGPLLLLGGAFGQIDPAPWQTVYAVGYPLVAAAALAAVARALFVRHVVARTWRAHVRSPPSRATTFAGRIATRCW</sequence>
<gene>
    <name evidence="2" type="ORF">MPHL21000_05580</name>
</gene>
<evidence type="ECO:0000313" key="3">
    <source>
        <dbReference type="Proteomes" id="UP000325690"/>
    </source>
</evidence>
<name>A0A5N5VC99_MYCPH</name>
<keyword evidence="1" id="KW-0812">Transmembrane</keyword>